<dbReference type="AlphaFoldDB" id="A0A7W4VQW4"/>
<feature type="region of interest" description="Disordered" evidence="1">
    <location>
        <begin position="1"/>
        <end position="33"/>
    </location>
</feature>
<feature type="compositionally biased region" description="Basic residues" evidence="1">
    <location>
        <begin position="1"/>
        <end position="19"/>
    </location>
</feature>
<organism evidence="2 3">
    <name type="scientific">Microvirga lupini</name>
    <dbReference type="NCBI Taxonomy" id="420324"/>
    <lineage>
        <taxon>Bacteria</taxon>
        <taxon>Pseudomonadati</taxon>
        <taxon>Pseudomonadota</taxon>
        <taxon>Alphaproteobacteria</taxon>
        <taxon>Hyphomicrobiales</taxon>
        <taxon>Methylobacteriaceae</taxon>
        <taxon>Microvirga</taxon>
    </lineage>
</organism>
<accession>A0A7W4VQW4</accession>
<proteinExistence type="predicted"/>
<name>A0A7W4VQW4_9HYPH</name>
<dbReference type="EMBL" id="JACHWB010000012">
    <property type="protein sequence ID" value="MBB3021655.1"/>
    <property type="molecule type" value="Genomic_DNA"/>
</dbReference>
<sequence>MARKARMRPSWKKASKRKQKASDSRKERVTQRS</sequence>
<feature type="compositionally biased region" description="Basic and acidic residues" evidence="1">
    <location>
        <begin position="20"/>
        <end position="33"/>
    </location>
</feature>
<evidence type="ECO:0000313" key="2">
    <source>
        <dbReference type="EMBL" id="MBB3021655.1"/>
    </source>
</evidence>
<evidence type="ECO:0000313" key="3">
    <source>
        <dbReference type="Proteomes" id="UP000532010"/>
    </source>
</evidence>
<protein>
    <submittedName>
        <fullName evidence="2">Uncharacterized protein</fullName>
    </submittedName>
</protein>
<gene>
    <name evidence="2" type="ORF">FHR70_004757</name>
</gene>
<reference evidence="2 3" key="1">
    <citation type="submission" date="2020-08" db="EMBL/GenBank/DDBJ databases">
        <title>The Agave Microbiome: Exploring the role of microbial communities in plant adaptations to desert environments.</title>
        <authorList>
            <person name="Partida-Martinez L.P."/>
        </authorList>
    </citation>
    <scope>NUCLEOTIDE SEQUENCE [LARGE SCALE GENOMIC DNA]</scope>
    <source>
        <strain evidence="2 3">AT3.9</strain>
    </source>
</reference>
<keyword evidence="3" id="KW-1185">Reference proteome</keyword>
<evidence type="ECO:0000256" key="1">
    <source>
        <dbReference type="SAM" id="MobiDB-lite"/>
    </source>
</evidence>
<dbReference type="Proteomes" id="UP000532010">
    <property type="component" value="Unassembled WGS sequence"/>
</dbReference>
<comment type="caution">
    <text evidence="2">The sequence shown here is derived from an EMBL/GenBank/DDBJ whole genome shotgun (WGS) entry which is preliminary data.</text>
</comment>